<reference evidence="2 3" key="1">
    <citation type="submission" date="2018-02" db="EMBL/GenBank/DDBJ databases">
        <title>Comparative genomes isolates from brazilian mangrove.</title>
        <authorList>
            <person name="Araujo J.E."/>
            <person name="Taketani R.G."/>
            <person name="Silva M.C.P."/>
            <person name="Loureco M.V."/>
            <person name="Andreote F.D."/>
        </authorList>
    </citation>
    <scope>NUCLEOTIDE SEQUENCE [LARGE SCALE GENOMIC DNA]</scope>
    <source>
        <strain evidence="2 3">Nap-Phe MGV</strain>
    </source>
</reference>
<organism evidence="2 3">
    <name type="scientific">Blastopirellula marina</name>
    <dbReference type="NCBI Taxonomy" id="124"/>
    <lineage>
        <taxon>Bacteria</taxon>
        <taxon>Pseudomonadati</taxon>
        <taxon>Planctomycetota</taxon>
        <taxon>Planctomycetia</taxon>
        <taxon>Pirellulales</taxon>
        <taxon>Pirellulaceae</taxon>
        <taxon>Blastopirellula</taxon>
    </lineage>
</organism>
<evidence type="ECO:0000313" key="2">
    <source>
        <dbReference type="EMBL" id="PQO46114.1"/>
    </source>
</evidence>
<comment type="caution">
    <text evidence="2">The sequence shown here is derived from an EMBL/GenBank/DDBJ whole genome shotgun (WGS) entry which is preliminary data.</text>
</comment>
<keyword evidence="1" id="KW-0812">Transmembrane</keyword>
<gene>
    <name evidence="2" type="ORF">C5Y93_11095</name>
</gene>
<feature type="transmembrane region" description="Helical" evidence="1">
    <location>
        <begin position="53"/>
        <end position="73"/>
    </location>
</feature>
<sequence>MSSPSPPAERSEPMVAEPLVDVEGMLEATELATIEKNPKPIRPGVTGYPSVAWWYPPLVGLGFLAVCIFLFWIVQQGRGQPAPLPKNFDPLRIVWSIAFMLVLFMGVLVLAIRFMPFIGEDLIPKDSLIRRLQKRDIPWLRSSSPEKSWYILHLPRSTWYATKFASTADIAMLHVGDEAIEIEGDKYRYHIPLHSLLDCHSESFRRGWTPCPAVCLQFQTADGPLELCFRIGQFQRGDHSFPPKNHLPEQAEALCESILDARLKSGSHG</sequence>
<dbReference type="EMBL" id="PUHZ01000011">
    <property type="protein sequence ID" value="PQO46114.1"/>
    <property type="molecule type" value="Genomic_DNA"/>
</dbReference>
<evidence type="ECO:0000256" key="1">
    <source>
        <dbReference type="SAM" id="Phobius"/>
    </source>
</evidence>
<name>A0A2S8GQ27_9BACT</name>
<accession>A0A2S8GQ27</accession>
<feature type="transmembrane region" description="Helical" evidence="1">
    <location>
        <begin position="93"/>
        <end position="115"/>
    </location>
</feature>
<proteinExistence type="predicted"/>
<keyword evidence="1" id="KW-1133">Transmembrane helix</keyword>
<evidence type="ECO:0000313" key="3">
    <source>
        <dbReference type="Proteomes" id="UP000237819"/>
    </source>
</evidence>
<dbReference type="Proteomes" id="UP000237819">
    <property type="component" value="Unassembled WGS sequence"/>
</dbReference>
<keyword evidence="1" id="KW-0472">Membrane</keyword>
<protein>
    <submittedName>
        <fullName evidence="2">Uncharacterized protein</fullName>
    </submittedName>
</protein>
<dbReference type="AlphaFoldDB" id="A0A2S8GQ27"/>